<comment type="function">
    <text evidence="6">Repressor of the lactose catabolism operon. Galactose-6-phosphate is the inducer.</text>
</comment>
<dbReference type="InterPro" id="IPR037171">
    <property type="entry name" value="NagB/RpiA_transferase-like"/>
</dbReference>
<dbReference type="RefSeq" id="WP_139465178.1">
    <property type="nucleotide sequence ID" value="NZ_VDHJ01000004.1"/>
</dbReference>
<evidence type="ECO:0000313" key="9">
    <source>
        <dbReference type="Proteomes" id="UP000312032"/>
    </source>
</evidence>
<dbReference type="InterPro" id="IPR014036">
    <property type="entry name" value="DeoR-like_C"/>
</dbReference>
<feature type="domain" description="HTH deoR-type" evidence="7">
    <location>
        <begin position="14"/>
        <end position="69"/>
    </location>
</feature>
<keyword evidence="5" id="KW-0804">Transcription</keyword>
<dbReference type="InterPro" id="IPR050313">
    <property type="entry name" value="Carb_Metab_HTH_regulators"/>
</dbReference>
<proteinExistence type="predicted"/>
<dbReference type="PROSITE" id="PS00894">
    <property type="entry name" value="HTH_DEOR_1"/>
    <property type="match status" value="1"/>
</dbReference>
<dbReference type="AlphaFoldDB" id="A0A5C4U6P2"/>
<reference evidence="8 9" key="1">
    <citation type="submission" date="2019-06" db="EMBL/GenBank/DDBJ databases">
        <authorList>
            <person name="Li J."/>
        </authorList>
    </citation>
    <scope>NUCLEOTIDE SEQUENCE [LARGE SCALE GENOMIC DNA]</scope>
    <source>
        <strain evidence="8 9">LMG 28165</strain>
    </source>
</reference>
<evidence type="ECO:0000256" key="4">
    <source>
        <dbReference type="ARBA" id="ARBA00023125"/>
    </source>
</evidence>
<protein>
    <recommendedName>
        <fullName evidence="1">Lactose phosphotransferase system repressor</fullName>
    </recommendedName>
</protein>
<evidence type="ECO:0000256" key="2">
    <source>
        <dbReference type="ARBA" id="ARBA00022491"/>
    </source>
</evidence>
<gene>
    <name evidence="8" type="ORF">FHE74_03780</name>
</gene>
<keyword evidence="3" id="KW-0805">Transcription regulation</keyword>
<dbReference type="InterPro" id="IPR001034">
    <property type="entry name" value="DeoR_HTH"/>
</dbReference>
<dbReference type="Gene3D" id="1.10.10.10">
    <property type="entry name" value="Winged helix-like DNA-binding domain superfamily/Winged helix DNA-binding domain"/>
    <property type="match status" value="1"/>
</dbReference>
<dbReference type="Pfam" id="PF08220">
    <property type="entry name" value="HTH_DeoR"/>
    <property type="match status" value="1"/>
</dbReference>
<evidence type="ECO:0000259" key="7">
    <source>
        <dbReference type="PROSITE" id="PS51000"/>
    </source>
</evidence>
<dbReference type="GO" id="GO:0003700">
    <property type="term" value="F:DNA-binding transcription factor activity"/>
    <property type="evidence" value="ECO:0007669"/>
    <property type="project" value="InterPro"/>
</dbReference>
<sequence length="289" mass="30729">MFTPDSEAHALHGPDQRRQFVVQWLQARGEGQVSEIAEICGVSHMTMHRDLDALESAGVVERFRGGARLAPGQTSGLGGFGLSEDAERDVEIRRRANVTTKNLLAVRAAQLIEPGMTVALDDSTTVSAMAAHLPGRHAAGMITHSLALLVQVGRSLPVGAVVGVGGRYVSATDSFLGAAAIEHLEKLSSDISFVSTTSIRSGKLYHPDDSAAATKRACIRVGERRVLVTDSSKFSGPGMEMVAALSDFDDIVVDEHLSTRAREMVEESGARIHLVEAPAPMAVHVPAHL</sequence>
<dbReference type="Proteomes" id="UP000312032">
    <property type="component" value="Unassembled WGS sequence"/>
</dbReference>
<dbReference type="SUPFAM" id="SSF46785">
    <property type="entry name" value="Winged helix' DNA-binding domain"/>
    <property type="match status" value="1"/>
</dbReference>
<dbReference type="SMART" id="SM00420">
    <property type="entry name" value="HTH_DEOR"/>
    <property type="match status" value="1"/>
</dbReference>
<comment type="caution">
    <text evidence="8">The sequence shown here is derived from an EMBL/GenBank/DDBJ whole genome shotgun (WGS) entry which is preliminary data.</text>
</comment>
<dbReference type="GO" id="GO:0003677">
    <property type="term" value="F:DNA binding"/>
    <property type="evidence" value="ECO:0007669"/>
    <property type="project" value="UniProtKB-KW"/>
</dbReference>
<evidence type="ECO:0000313" key="8">
    <source>
        <dbReference type="EMBL" id="TNL98750.1"/>
    </source>
</evidence>
<dbReference type="InterPro" id="IPR018356">
    <property type="entry name" value="Tscrpt_reg_HTH_DeoR_CS"/>
</dbReference>
<keyword evidence="2" id="KW-0678">Repressor</keyword>
<dbReference type="InterPro" id="IPR036388">
    <property type="entry name" value="WH-like_DNA-bd_sf"/>
</dbReference>
<evidence type="ECO:0000256" key="1">
    <source>
        <dbReference type="ARBA" id="ARBA00021390"/>
    </source>
</evidence>
<dbReference type="EMBL" id="VDHJ01000004">
    <property type="protein sequence ID" value="TNL98750.1"/>
    <property type="molecule type" value="Genomic_DNA"/>
</dbReference>
<evidence type="ECO:0000256" key="3">
    <source>
        <dbReference type="ARBA" id="ARBA00023015"/>
    </source>
</evidence>
<dbReference type="PROSITE" id="PS51000">
    <property type="entry name" value="HTH_DEOR_2"/>
    <property type="match status" value="1"/>
</dbReference>
<name>A0A5C4U6P2_9CORY</name>
<dbReference type="InterPro" id="IPR036390">
    <property type="entry name" value="WH_DNA-bd_sf"/>
</dbReference>
<dbReference type="PANTHER" id="PTHR30363:SF4">
    <property type="entry name" value="GLYCEROL-3-PHOSPHATE REGULON REPRESSOR"/>
    <property type="match status" value="1"/>
</dbReference>
<dbReference type="PANTHER" id="PTHR30363">
    <property type="entry name" value="HTH-TYPE TRANSCRIPTIONAL REGULATOR SRLR-RELATED"/>
    <property type="match status" value="1"/>
</dbReference>
<evidence type="ECO:0000256" key="5">
    <source>
        <dbReference type="ARBA" id="ARBA00023163"/>
    </source>
</evidence>
<accession>A0A5C4U6P2</accession>
<dbReference type="SMART" id="SM01134">
    <property type="entry name" value="DeoRC"/>
    <property type="match status" value="1"/>
</dbReference>
<dbReference type="SUPFAM" id="SSF100950">
    <property type="entry name" value="NagB/RpiA/CoA transferase-like"/>
    <property type="match status" value="1"/>
</dbReference>
<dbReference type="PRINTS" id="PR00037">
    <property type="entry name" value="HTHLACR"/>
</dbReference>
<dbReference type="OrthoDB" id="7688673at2"/>
<dbReference type="Pfam" id="PF00455">
    <property type="entry name" value="DeoRC"/>
    <property type="match status" value="1"/>
</dbReference>
<keyword evidence="4" id="KW-0238">DNA-binding</keyword>
<evidence type="ECO:0000256" key="6">
    <source>
        <dbReference type="ARBA" id="ARBA00024937"/>
    </source>
</evidence>
<keyword evidence="9" id="KW-1185">Reference proteome</keyword>
<organism evidence="8 9">
    <name type="scientific">Corynebacterium tapiri</name>
    <dbReference type="NCBI Taxonomy" id="1448266"/>
    <lineage>
        <taxon>Bacteria</taxon>
        <taxon>Bacillati</taxon>
        <taxon>Actinomycetota</taxon>
        <taxon>Actinomycetes</taxon>
        <taxon>Mycobacteriales</taxon>
        <taxon>Corynebacteriaceae</taxon>
        <taxon>Corynebacterium</taxon>
    </lineage>
</organism>